<comment type="catalytic activity">
    <reaction evidence="9 11">
        <text>GTP + H2O = GDP + phosphate + H(+)</text>
        <dbReference type="Rhea" id="RHEA:19669"/>
        <dbReference type="ChEBI" id="CHEBI:15377"/>
        <dbReference type="ChEBI" id="CHEBI:15378"/>
        <dbReference type="ChEBI" id="CHEBI:37565"/>
        <dbReference type="ChEBI" id="CHEBI:43474"/>
        <dbReference type="ChEBI" id="CHEBI:58189"/>
        <dbReference type="EC" id="3.6.5.4"/>
    </reaction>
</comment>
<dbReference type="EMBL" id="BA000021">
    <property type="protein sequence ID" value="BAC24217.1"/>
    <property type="molecule type" value="Genomic_DNA"/>
</dbReference>
<dbReference type="AlphaFoldDB" id="Q8D3D0"/>
<dbReference type="InterPro" id="IPR003593">
    <property type="entry name" value="AAA+_ATPase"/>
</dbReference>
<dbReference type="GO" id="GO:0003924">
    <property type="term" value="F:GTPase activity"/>
    <property type="evidence" value="ECO:0007669"/>
    <property type="project" value="UniProtKB-UniRule"/>
</dbReference>
<protein>
    <recommendedName>
        <fullName evidence="11">Signal recognition particle receptor FtsY</fullName>
        <shortName evidence="11">SRP receptor</shortName>
        <ecNumber evidence="11">3.6.5.4</ecNumber>
    </recommendedName>
</protein>
<dbReference type="HOGENOM" id="CLU_009301_3_0_6"/>
<dbReference type="GO" id="GO:0005737">
    <property type="term" value="C:cytoplasm"/>
    <property type="evidence" value="ECO:0007669"/>
    <property type="project" value="UniProtKB-UniRule"/>
</dbReference>
<dbReference type="STRING" id="36870.gene:10368549"/>
<evidence type="ECO:0000313" key="16">
    <source>
        <dbReference type="EMBL" id="BAC24217.1"/>
    </source>
</evidence>
<dbReference type="Gene3D" id="1.20.120.140">
    <property type="entry name" value="Signal recognition particle SRP54, nucleotide-binding domain"/>
    <property type="match status" value="1"/>
</dbReference>
<proteinExistence type="inferred from homology"/>
<dbReference type="FunFam" id="1.20.120.140:FF:000002">
    <property type="entry name" value="Signal recognition particle receptor FtsY"/>
    <property type="match status" value="1"/>
</dbReference>
<keyword evidence="4 11" id="KW-0547">Nucleotide-binding</keyword>
<dbReference type="InterPro" id="IPR013822">
    <property type="entry name" value="Signal_recog_particl_SRP54_hlx"/>
</dbReference>
<keyword evidence="3 11" id="KW-0963">Cytoplasm</keyword>
<dbReference type="GO" id="GO:0005047">
    <property type="term" value="F:signal recognition particle binding"/>
    <property type="evidence" value="ECO:0007669"/>
    <property type="project" value="TreeGrafter"/>
</dbReference>
<feature type="domain" description="Signal recognition particle SRP54 helical bundle" evidence="15">
    <location>
        <begin position="28"/>
        <end position="108"/>
    </location>
</feature>
<evidence type="ECO:0000256" key="2">
    <source>
        <dbReference type="ARBA" id="ARBA00022475"/>
    </source>
</evidence>
<evidence type="ECO:0000256" key="3">
    <source>
        <dbReference type="ARBA" id="ARBA00022490"/>
    </source>
</evidence>
<evidence type="ECO:0000256" key="5">
    <source>
        <dbReference type="ARBA" id="ARBA00022801"/>
    </source>
</evidence>
<feature type="domain" description="AAA+ ATPase" evidence="13">
    <location>
        <begin position="121"/>
        <end position="301"/>
    </location>
</feature>
<dbReference type="InterPro" id="IPR004390">
    <property type="entry name" value="SR_rcpt_FtsY"/>
</dbReference>
<keyword evidence="8 11" id="KW-0675">Receptor</keyword>
<keyword evidence="5 11" id="KW-0378">Hydrolase</keyword>
<evidence type="ECO:0000256" key="10">
    <source>
        <dbReference type="ARBA" id="ARBA00053570"/>
    </source>
</evidence>
<dbReference type="eggNOG" id="COG0552">
    <property type="taxonomic scope" value="Bacteria"/>
</dbReference>
<dbReference type="SMART" id="SM00382">
    <property type="entry name" value="AAA"/>
    <property type="match status" value="1"/>
</dbReference>
<comment type="subcellular location">
    <subcellularLocation>
        <location evidence="1">Cell membrane</location>
        <topology evidence="1">Peripheral membrane protein</topology>
        <orientation evidence="1">Cytoplasmic side</orientation>
    </subcellularLocation>
</comment>
<comment type="subunit">
    <text evidence="11">Part of the signal recognition particle protein translocation system, which is composed of SRP and FtsY. SRP is a ribonucleoprotein composed of Ffh and a 4.5S RNA molecule.</text>
</comment>
<evidence type="ECO:0000256" key="8">
    <source>
        <dbReference type="ARBA" id="ARBA00023170"/>
    </source>
</evidence>
<evidence type="ECO:0000256" key="4">
    <source>
        <dbReference type="ARBA" id="ARBA00022741"/>
    </source>
</evidence>
<dbReference type="SUPFAM" id="SSF52540">
    <property type="entry name" value="P-loop containing nucleoside triphosphate hydrolases"/>
    <property type="match status" value="1"/>
</dbReference>
<dbReference type="Gene3D" id="3.40.50.300">
    <property type="entry name" value="P-loop containing nucleotide triphosphate hydrolases"/>
    <property type="match status" value="1"/>
</dbReference>
<dbReference type="SMART" id="SM00962">
    <property type="entry name" value="SRP54"/>
    <property type="match status" value="1"/>
</dbReference>
<keyword evidence="17" id="KW-1185">Reference proteome</keyword>
<dbReference type="InterPro" id="IPR027417">
    <property type="entry name" value="P-loop_NTPase"/>
</dbReference>
<dbReference type="OrthoDB" id="9804720at2"/>
<keyword evidence="2 11" id="KW-1003">Cell membrane</keyword>
<evidence type="ECO:0000259" key="15">
    <source>
        <dbReference type="SMART" id="SM00963"/>
    </source>
</evidence>
<dbReference type="SUPFAM" id="SSF47364">
    <property type="entry name" value="Domain of the SRP/SRP receptor G-proteins"/>
    <property type="match status" value="1"/>
</dbReference>
<evidence type="ECO:0000313" key="17">
    <source>
        <dbReference type="Proteomes" id="UP000000562"/>
    </source>
</evidence>
<evidence type="ECO:0000256" key="12">
    <source>
        <dbReference type="SAM" id="Coils"/>
    </source>
</evidence>
<evidence type="ECO:0000259" key="13">
    <source>
        <dbReference type="SMART" id="SM00382"/>
    </source>
</evidence>
<dbReference type="InterPro" id="IPR042101">
    <property type="entry name" value="SRP54_N_sf"/>
</dbReference>
<evidence type="ECO:0000256" key="1">
    <source>
        <dbReference type="ARBA" id="ARBA00004413"/>
    </source>
</evidence>
<gene>
    <name evidence="11 16" type="primary">ftsY</name>
</gene>
<feature type="binding site" evidence="11">
    <location>
        <begin position="211"/>
        <end position="215"/>
    </location>
    <ligand>
        <name>GTP</name>
        <dbReference type="ChEBI" id="CHEBI:37565"/>
    </ligand>
</feature>
<evidence type="ECO:0000259" key="14">
    <source>
        <dbReference type="SMART" id="SM00962"/>
    </source>
</evidence>
<feature type="binding site" evidence="11">
    <location>
        <begin position="275"/>
        <end position="278"/>
    </location>
    <ligand>
        <name>GTP</name>
        <dbReference type="ChEBI" id="CHEBI:37565"/>
    </ligand>
</feature>
<dbReference type="Pfam" id="PF00448">
    <property type="entry name" value="SRP54"/>
    <property type="match status" value="1"/>
</dbReference>
<keyword evidence="6 11" id="KW-0342">GTP-binding</keyword>
<feature type="coiled-coil region" evidence="12">
    <location>
        <begin position="83"/>
        <end position="110"/>
    </location>
</feature>
<feature type="domain" description="SRP54-type proteins GTP-binding" evidence="14">
    <location>
        <begin position="122"/>
        <end position="323"/>
    </location>
</feature>
<dbReference type="GO" id="GO:0006614">
    <property type="term" value="P:SRP-dependent cotranslational protein targeting to membrane"/>
    <property type="evidence" value="ECO:0007669"/>
    <property type="project" value="InterPro"/>
</dbReference>
<dbReference type="NCBIfam" id="TIGR00064">
    <property type="entry name" value="ftsY"/>
    <property type="match status" value="1"/>
</dbReference>
<evidence type="ECO:0000256" key="6">
    <source>
        <dbReference type="ARBA" id="ARBA00023134"/>
    </source>
</evidence>
<evidence type="ECO:0000256" key="7">
    <source>
        <dbReference type="ARBA" id="ARBA00023136"/>
    </source>
</evidence>
<dbReference type="PANTHER" id="PTHR43134:SF1">
    <property type="entry name" value="SIGNAL RECOGNITION PARTICLE RECEPTOR SUBUNIT ALPHA"/>
    <property type="match status" value="1"/>
</dbReference>
<sequence length="326" mass="36938">MCMKIEEKTKKKQSNFLKKLNNKMISNLKINLINSRKYFSKKLINIFKSKKIDEKLFEEIETHLLTSDIGVKTTQKIINELNFLNKNKKIKNSENMYEHLKEKISHMLLNAQEPLLITEKFPFIILIVGVNGVGKTTTIIKIAKKYKSEGKKVMVVAGDTFRAGAIDQLEILGKNNKIPVICDYKKSDASSIIFTAIKNAKKNNADVLIIDTAGRLHNKFHLMEELKKIVKVIKKLDPSAPHESMLIIDANTGQNTLNQVEFFNNAIKISGITLTKLDGTSKGGIIIAIADQFNIPIRYIGTGKDNNDIYKFKSYDFVQALFSDIN</sequence>
<comment type="similarity">
    <text evidence="11">Belongs to the GTP-binding SRP family. FtsY subfamily.</text>
</comment>
<dbReference type="Proteomes" id="UP000000562">
    <property type="component" value="Chromosome"/>
</dbReference>
<dbReference type="EC" id="3.6.5.4" evidence="11"/>
<comment type="function">
    <text evidence="10 11">Involved in targeting and insertion of nascent membrane proteins into the cytoplasmic membrane. Acts as a receptor for the complex formed by the signal recognition particle (SRP) and the ribosome-nascent chain (RNC). Interaction with SRP-RNC leads to the transfer of the RNC complex to the Sec translocase for insertion into the membrane, the hydrolysis of GTP by both Ffh and FtsY, and the dissociation of the SRP-FtsY complex into the individual components.</text>
</comment>
<keyword evidence="7 11" id="KW-0472">Membrane</keyword>
<evidence type="ECO:0000256" key="9">
    <source>
        <dbReference type="ARBA" id="ARBA00048027"/>
    </source>
</evidence>
<evidence type="ECO:0000256" key="11">
    <source>
        <dbReference type="HAMAP-Rule" id="MF_00920"/>
    </source>
</evidence>
<accession>Q8D3D0</accession>
<name>Q8D3D0_WIGBR</name>
<reference evidence="16 17" key="1">
    <citation type="journal article" date="2002" name="Nat. Genet.">
        <title>Genome sequence of the endocellular obligate symbiont of tsetse flies, Wigglesworthia glossinidia.</title>
        <authorList>
            <person name="Akman L."/>
            <person name="Yamashita A."/>
            <person name="Watanabe H."/>
            <person name="Oshima K."/>
            <person name="Shiba T."/>
            <person name="Hattori M."/>
            <person name="Aksoy S."/>
        </authorList>
    </citation>
    <scope>NUCLEOTIDE SEQUENCE [LARGE SCALE GENOMIC DNA]</scope>
</reference>
<dbReference type="InterPro" id="IPR000897">
    <property type="entry name" value="SRP54_GTPase_dom"/>
</dbReference>
<dbReference type="SMART" id="SM00963">
    <property type="entry name" value="SRP54_N"/>
    <property type="match status" value="1"/>
</dbReference>
<dbReference type="InterPro" id="IPR036225">
    <property type="entry name" value="SRP/SRP_N"/>
</dbReference>
<keyword evidence="12" id="KW-0175">Coiled coil</keyword>
<dbReference type="PANTHER" id="PTHR43134">
    <property type="entry name" value="SIGNAL RECOGNITION PARTICLE RECEPTOR SUBUNIT ALPHA"/>
    <property type="match status" value="1"/>
</dbReference>
<dbReference type="GO" id="GO:0005525">
    <property type="term" value="F:GTP binding"/>
    <property type="evidence" value="ECO:0007669"/>
    <property type="project" value="UniProtKB-UniRule"/>
</dbReference>
<dbReference type="KEGG" id="wbr:ftsY"/>
<dbReference type="FunFam" id="3.40.50.300:FF:000053">
    <property type="entry name" value="Signal recognition particle receptor FtsY"/>
    <property type="match status" value="1"/>
</dbReference>
<dbReference type="GO" id="GO:0005886">
    <property type="term" value="C:plasma membrane"/>
    <property type="evidence" value="ECO:0007669"/>
    <property type="project" value="UniProtKB-SubCell"/>
</dbReference>
<dbReference type="Pfam" id="PF02881">
    <property type="entry name" value="SRP54_N"/>
    <property type="match status" value="1"/>
</dbReference>
<dbReference type="HAMAP" id="MF_00920">
    <property type="entry name" value="FtsY"/>
    <property type="match status" value="1"/>
</dbReference>
<feature type="binding site" evidence="11">
    <location>
        <begin position="129"/>
        <end position="136"/>
    </location>
    <ligand>
        <name>GTP</name>
        <dbReference type="ChEBI" id="CHEBI:37565"/>
    </ligand>
</feature>
<organism evidence="16 17">
    <name type="scientific">Wigglesworthia glossinidia brevipalpis</name>
    <dbReference type="NCBI Taxonomy" id="36870"/>
    <lineage>
        <taxon>Bacteria</taxon>
        <taxon>Pseudomonadati</taxon>
        <taxon>Pseudomonadota</taxon>
        <taxon>Gammaproteobacteria</taxon>
        <taxon>Enterobacterales</taxon>
        <taxon>Erwiniaceae</taxon>
        <taxon>Wigglesworthia</taxon>
    </lineage>
</organism>